<dbReference type="AlphaFoldDB" id="A0A8K0T2X8"/>
<gene>
    <name evidence="1" type="ORF">B0I35DRAFT_38947</name>
</gene>
<organism evidence="1 2">
    <name type="scientific">Stachybotrys elegans</name>
    <dbReference type="NCBI Taxonomy" id="80388"/>
    <lineage>
        <taxon>Eukaryota</taxon>
        <taxon>Fungi</taxon>
        <taxon>Dikarya</taxon>
        <taxon>Ascomycota</taxon>
        <taxon>Pezizomycotina</taxon>
        <taxon>Sordariomycetes</taxon>
        <taxon>Hypocreomycetidae</taxon>
        <taxon>Hypocreales</taxon>
        <taxon>Stachybotryaceae</taxon>
        <taxon>Stachybotrys</taxon>
    </lineage>
</organism>
<protein>
    <submittedName>
        <fullName evidence="1">Uncharacterized protein</fullName>
    </submittedName>
</protein>
<evidence type="ECO:0000313" key="1">
    <source>
        <dbReference type="EMBL" id="KAH7329213.1"/>
    </source>
</evidence>
<reference evidence="1" key="1">
    <citation type="journal article" date="2021" name="Nat. Commun.">
        <title>Genetic determinants of endophytism in the Arabidopsis root mycobiome.</title>
        <authorList>
            <person name="Mesny F."/>
            <person name="Miyauchi S."/>
            <person name="Thiergart T."/>
            <person name="Pickel B."/>
            <person name="Atanasova L."/>
            <person name="Karlsson M."/>
            <person name="Huettel B."/>
            <person name="Barry K.W."/>
            <person name="Haridas S."/>
            <person name="Chen C."/>
            <person name="Bauer D."/>
            <person name="Andreopoulos W."/>
            <person name="Pangilinan J."/>
            <person name="LaButti K."/>
            <person name="Riley R."/>
            <person name="Lipzen A."/>
            <person name="Clum A."/>
            <person name="Drula E."/>
            <person name="Henrissat B."/>
            <person name="Kohler A."/>
            <person name="Grigoriev I.V."/>
            <person name="Martin F.M."/>
            <person name="Hacquard S."/>
        </authorList>
    </citation>
    <scope>NUCLEOTIDE SEQUENCE</scope>
    <source>
        <strain evidence="1">MPI-CAGE-CH-0235</strain>
    </source>
</reference>
<dbReference type="Proteomes" id="UP000813444">
    <property type="component" value="Unassembled WGS sequence"/>
</dbReference>
<sequence>MGWCYTGLLSSIDGTAEGRRMVVQGQVLFDGIWRSHTPLDGRAISVKLVKMLLEVGRHAASMMRNVIKNYQELGINGQSLGIWSGDVILPLRRCLPCSLGFSGYNCLLTLECIRNILTNILQWEGGIVIESTTEGKREVSNGALHSRKSILQRISLHRFLASSTMLRVAFLSTMRFKHFATENKVSIFFLLSSRRFQSPPMASQSIH</sequence>
<keyword evidence="2" id="KW-1185">Reference proteome</keyword>
<proteinExistence type="predicted"/>
<accession>A0A8K0T2X8</accession>
<comment type="caution">
    <text evidence="1">The sequence shown here is derived from an EMBL/GenBank/DDBJ whole genome shotgun (WGS) entry which is preliminary data.</text>
</comment>
<name>A0A8K0T2X8_9HYPO</name>
<dbReference type="EMBL" id="JAGPNK010000001">
    <property type="protein sequence ID" value="KAH7329213.1"/>
    <property type="molecule type" value="Genomic_DNA"/>
</dbReference>
<evidence type="ECO:0000313" key="2">
    <source>
        <dbReference type="Proteomes" id="UP000813444"/>
    </source>
</evidence>